<dbReference type="RefSeq" id="WP_021752378.1">
    <property type="nucleotide sequence ID" value="NZ_KI271800.1"/>
</dbReference>
<evidence type="ECO:0000256" key="1">
    <source>
        <dbReference type="ARBA" id="ARBA00023015"/>
    </source>
</evidence>
<comment type="caution">
    <text evidence="5">The sequence shown here is derived from an EMBL/GenBank/DDBJ whole genome shotgun (WGS) entry which is preliminary data.</text>
</comment>
<dbReference type="PATRIC" id="fig|1321820.3.peg.1162"/>
<name>U2Q2V2_9BACL</name>
<dbReference type="Proteomes" id="UP000016637">
    <property type="component" value="Unassembled WGS sequence"/>
</dbReference>
<dbReference type="PANTHER" id="PTHR43280">
    <property type="entry name" value="ARAC-FAMILY TRANSCRIPTIONAL REGULATOR"/>
    <property type="match status" value="1"/>
</dbReference>
<evidence type="ECO:0000313" key="5">
    <source>
        <dbReference type="EMBL" id="ERK57060.1"/>
    </source>
</evidence>
<dbReference type="InterPro" id="IPR018062">
    <property type="entry name" value="HTH_AraC-typ_CS"/>
</dbReference>
<dbReference type="SUPFAM" id="SSF46689">
    <property type="entry name" value="Homeodomain-like"/>
    <property type="match status" value="2"/>
</dbReference>
<keyword evidence="2" id="KW-0238">DNA-binding</keyword>
<accession>U2Q2V2</accession>
<dbReference type="Pfam" id="PF12833">
    <property type="entry name" value="HTH_18"/>
    <property type="match status" value="1"/>
</dbReference>
<proteinExistence type="predicted"/>
<dbReference type="AlphaFoldDB" id="U2Q2V2"/>
<dbReference type="Gene3D" id="1.10.10.60">
    <property type="entry name" value="Homeodomain-like"/>
    <property type="match status" value="2"/>
</dbReference>
<dbReference type="SMART" id="SM00342">
    <property type="entry name" value="HTH_ARAC"/>
    <property type="match status" value="1"/>
</dbReference>
<dbReference type="EMBL" id="AWVP01000074">
    <property type="protein sequence ID" value="ERK57060.1"/>
    <property type="molecule type" value="Genomic_DNA"/>
</dbReference>
<dbReference type="eggNOG" id="COG2207">
    <property type="taxonomic scope" value="Bacteria"/>
</dbReference>
<keyword evidence="6" id="KW-1185">Reference proteome</keyword>
<gene>
    <name evidence="5" type="ORF">HMPREF1983_01200</name>
</gene>
<evidence type="ECO:0000313" key="6">
    <source>
        <dbReference type="Proteomes" id="UP000016637"/>
    </source>
</evidence>
<evidence type="ECO:0000256" key="2">
    <source>
        <dbReference type="ARBA" id="ARBA00023125"/>
    </source>
</evidence>
<organism evidence="5 6">
    <name type="scientific">Gemella bergeri ATCC 700627</name>
    <dbReference type="NCBI Taxonomy" id="1321820"/>
    <lineage>
        <taxon>Bacteria</taxon>
        <taxon>Bacillati</taxon>
        <taxon>Bacillota</taxon>
        <taxon>Bacilli</taxon>
        <taxon>Bacillales</taxon>
        <taxon>Gemellaceae</taxon>
        <taxon>Gemella</taxon>
    </lineage>
</organism>
<dbReference type="HOGENOM" id="CLU_699719_0_0_9"/>
<dbReference type="InterPro" id="IPR018060">
    <property type="entry name" value="HTH_AraC"/>
</dbReference>
<evidence type="ECO:0000259" key="4">
    <source>
        <dbReference type="PROSITE" id="PS01124"/>
    </source>
</evidence>
<keyword evidence="1" id="KW-0805">Transcription regulation</keyword>
<protein>
    <submittedName>
        <fullName evidence="5">Transcriptional regulator, AraC family</fullName>
    </submittedName>
</protein>
<feature type="domain" description="HTH araC/xylS-type" evidence="4">
    <location>
        <begin position="290"/>
        <end position="388"/>
    </location>
</feature>
<evidence type="ECO:0000256" key="3">
    <source>
        <dbReference type="ARBA" id="ARBA00023163"/>
    </source>
</evidence>
<sequence length="392" mass="45465">MRSSLQKIERIKDILDLNGKVLTYKHSDEEITLNLGEEQLSSIFSRFIKRNLSTIKSELNNGKLVKCQSGLGISCLFIPSDNEEEFYLLTPFLEYLIPTKLFHESLTKYGASISELVCDVYFSLPITPRKKFNYLVELLMGSENVDYLGSIVLIEDTSVKNVRRSAAKKNNYLNSILESEVKFKKEILEAVVDGNISRVNMLFDLRHKIHGVDEESVEQGINVRRRKSYNMNDLLRYALEQHSNDYLGVEELWVKIKNKLDNYDLSEDVIRSYCLLVDREKYKDKQAVVRNCIAYINDRISEKISLDNVSDYLGVNKSYLSSIFNKDMGISIVDYIHDKRVSNACYLLENTDFSISEIADYIGYFDTSYFIRIFKTLMKVTPLKYRESLSKK</sequence>
<dbReference type="GO" id="GO:0003700">
    <property type="term" value="F:DNA-binding transcription factor activity"/>
    <property type="evidence" value="ECO:0007669"/>
    <property type="project" value="InterPro"/>
</dbReference>
<dbReference type="PROSITE" id="PS01124">
    <property type="entry name" value="HTH_ARAC_FAMILY_2"/>
    <property type="match status" value="1"/>
</dbReference>
<reference evidence="5 6" key="1">
    <citation type="submission" date="2013-08" db="EMBL/GenBank/DDBJ databases">
        <authorList>
            <person name="Weinstock G."/>
            <person name="Sodergren E."/>
            <person name="Wylie T."/>
            <person name="Fulton L."/>
            <person name="Fulton R."/>
            <person name="Fronick C."/>
            <person name="O'Laughlin M."/>
            <person name="Godfrey J."/>
            <person name="Miner T."/>
            <person name="Herter B."/>
            <person name="Appelbaum E."/>
            <person name="Cordes M."/>
            <person name="Lek S."/>
            <person name="Wollam A."/>
            <person name="Pepin K.H."/>
            <person name="Palsikar V.B."/>
            <person name="Mitreva M."/>
            <person name="Wilson R.K."/>
        </authorList>
    </citation>
    <scope>NUCLEOTIDE SEQUENCE [LARGE SCALE GENOMIC DNA]</scope>
    <source>
        <strain evidence="5 6">ATCC 700627</strain>
    </source>
</reference>
<dbReference type="InterPro" id="IPR009057">
    <property type="entry name" value="Homeodomain-like_sf"/>
</dbReference>
<dbReference type="PROSITE" id="PS00041">
    <property type="entry name" value="HTH_ARAC_FAMILY_1"/>
    <property type="match status" value="1"/>
</dbReference>
<dbReference type="GO" id="GO:0043565">
    <property type="term" value="F:sequence-specific DNA binding"/>
    <property type="evidence" value="ECO:0007669"/>
    <property type="project" value="InterPro"/>
</dbReference>
<dbReference type="PANTHER" id="PTHR43280:SF2">
    <property type="entry name" value="HTH-TYPE TRANSCRIPTIONAL REGULATOR EXSA"/>
    <property type="match status" value="1"/>
</dbReference>
<keyword evidence="3" id="KW-0804">Transcription</keyword>